<keyword evidence="3" id="KW-1185">Reference proteome</keyword>
<comment type="caution">
    <text evidence="2">The sequence shown here is derived from an EMBL/GenBank/DDBJ whole genome shotgun (WGS) entry which is preliminary data.</text>
</comment>
<proteinExistence type="predicted"/>
<organism evidence="2 3">
    <name type="scientific">Liparis tanakae</name>
    <name type="common">Tanaka's snailfish</name>
    <dbReference type="NCBI Taxonomy" id="230148"/>
    <lineage>
        <taxon>Eukaryota</taxon>
        <taxon>Metazoa</taxon>
        <taxon>Chordata</taxon>
        <taxon>Craniata</taxon>
        <taxon>Vertebrata</taxon>
        <taxon>Euteleostomi</taxon>
        <taxon>Actinopterygii</taxon>
        <taxon>Neopterygii</taxon>
        <taxon>Teleostei</taxon>
        <taxon>Neoteleostei</taxon>
        <taxon>Acanthomorphata</taxon>
        <taxon>Eupercaria</taxon>
        <taxon>Perciformes</taxon>
        <taxon>Cottioidei</taxon>
        <taxon>Cottales</taxon>
        <taxon>Liparidae</taxon>
        <taxon>Liparis</taxon>
    </lineage>
</organism>
<name>A0A4Z2HFQ4_9TELE</name>
<gene>
    <name evidence="2" type="ORF">EYF80_025086</name>
</gene>
<reference evidence="2 3" key="1">
    <citation type="submission" date="2019-03" db="EMBL/GenBank/DDBJ databases">
        <title>First draft genome of Liparis tanakae, snailfish: a comprehensive survey of snailfish specific genes.</title>
        <authorList>
            <person name="Kim W."/>
            <person name="Song I."/>
            <person name="Jeong J.-H."/>
            <person name="Kim D."/>
            <person name="Kim S."/>
            <person name="Ryu S."/>
            <person name="Song J.Y."/>
            <person name="Lee S.K."/>
        </authorList>
    </citation>
    <scope>NUCLEOTIDE SEQUENCE [LARGE SCALE GENOMIC DNA]</scope>
    <source>
        <tissue evidence="2">Muscle</tissue>
    </source>
</reference>
<accession>A0A4Z2HFQ4</accession>
<dbReference type="Proteomes" id="UP000314294">
    <property type="component" value="Unassembled WGS sequence"/>
</dbReference>
<sequence>MDARSLLQGTRSGIRPRTAPDTSLHFDTNPAHTCPAAGQTHSGHLGINKESLTPPATEQVKNMVLVPMQVYPPSLRAHTPPFRQGLE</sequence>
<evidence type="ECO:0000256" key="1">
    <source>
        <dbReference type="SAM" id="MobiDB-lite"/>
    </source>
</evidence>
<dbReference type="AlphaFoldDB" id="A0A4Z2HFQ4"/>
<evidence type="ECO:0000313" key="3">
    <source>
        <dbReference type="Proteomes" id="UP000314294"/>
    </source>
</evidence>
<protein>
    <submittedName>
        <fullName evidence="2">Uncharacterized protein</fullName>
    </submittedName>
</protein>
<dbReference type="EMBL" id="SRLO01000248">
    <property type="protein sequence ID" value="TNN64679.1"/>
    <property type="molecule type" value="Genomic_DNA"/>
</dbReference>
<feature type="region of interest" description="Disordered" evidence="1">
    <location>
        <begin position="1"/>
        <end position="51"/>
    </location>
</feature>
<evidence type="ECO:0000313" key="2">
    <source>
        <dbReference type="EMBL" id="TNN64679.1"/>
    </source>
</evidence>